<dbReference type="InterPro" id="IPR050366">
    <property type="entry name" value="BP-dependent_transpt_permease"/>
</dbReference>
<keyword evidence="3" id="KW-1003">Cell membrane</keyword>
<dbReference type="GO" id="GO:0055085">
    <property type="term" value="P:transmembrane transport"/>
    <property type="evidence" value="ECO:0007669"/>
    <property type="project" value="InterPro"/>
</dbReference>
<evidence type="ECO:0000256" key="8">
    <source>
        <dbReference type="ARBA" id="ARBA00023136"/>
    </source>
</evidence>
<comment type="similarity">
    <text evidence="9">Belongs to the binding-protein-dependent transport system permease family.</text>
</comment>
<dbReference type="CDD" id="cd06261">
    <property type="entry name" value="TM_PBP2"/>
    <property type="match status" value="1"/>
</dbReference>
<dbReference type="GO" id="GO:0005886">
    <property type="term" value="C:plasma membrane"/>
    <property type="evidence" value="ECO:0007669"/>
    <property type="project" value="UniProtKB-SubCell"/>
</dbReference>
<feature type="transmembrane region" description="Helical" evidence="9">
    <location>
        <begin position="139"/>
        <end position="165"/>
    </location>
</feature>
<dbReference type="PANTHER" id="PTHR43386:SF1">
    <property type="entry name" value="D,D-DIPEPTIDE TRANSPORT SYSTEM PERMEASE PROTEIN DDPC-RELATED"/>
    <property type="match status" value="1"/>
</dbReference>
<dbReference type="RefSeq" id="WP_169739162.1">
    <property type="nucleotide sequence ID" value="NZ_BMLF01000009.1"/>
</dbReference>
<name>A0A917WMQ4_9RHOB</name>
<keyword evidence="8 9" id="KW-0472">Membrane</keyword>
<dbReference type="GO" id="GO:0015031">
    <property type="term" value="P:protein transport"/>
    <property type="evidence" value="ECO:0007669"/>
    <property type="project" value="UniProtKB-KW"/>
</dbReference>
<reference evidence="11" key="1">
    <citation type="journal article" date="2014" name="Int. J. Syst. Evol. Microbiol.">
        <title>Complete genome sequence of Corynebacterium casei LMG S-19264T (=DSM 44701T), isolated from a smear-ripened cheese.</title>
        <authorList>
            <consortium name="US DOE Joint Genome Institute (JGI-PGF)"/>
            <person name="Walter F."/>
            <person name="Albersmeier A."/>
            <person name="Kalinowski J."/>
            <person name="Ruckert C."/>
        </authorList>
    </citation>
    <scope>NUCLEOTIDE SEQUENCE</scope>
    <source>
        <strain evidence="11">CGMCC 1.6293</strain>
    </source>
</reference>
<feature type="transmembrane region" description="Helical" evidence="9">
    <location>
        <begin position="33"/>
        <end position="54"/>
    </location>
</feature>
<evidence type="ECO:0000256" key="5">
    <source>
        <dbReference type="ARBA" id="ARBA00022856"/>
    </source>
</evidence>
<dbReference type="InterPro" id="IPR035906">
    <property type="entry name" value="MetI-like_sf"/>
</dbReference>
<dbReference type="Gene3D" id="1.10.3720.10">
    <property type="entry name" value="MetI-like"/>
    <property type="match status" value="1"/>
</dbReference>
<evidence type="ECO:0000256" key="6">
    <source>
        <dbReference type="ARBA" id="ARBA00022927"/>
    </source>
</evidence>
<evidence type="ECO:0000313" key="12">
    <source>
        <dbReference type="Proteomes" id="UP000649829"/>
    </source>
</evidence>
<dbReference type="PROSITE" id="PS50928">
    <property type="entry name" value="ABC_TM1"/>
    <property type="match status" value="1"/>
</dbReference>
<protein>
    <submittedName>
        <fullName evidence="11">Peptide ABC transporter permease</fullName>
    </submittedName>
</protein>
<dbReference type="SUPFAM" id="SSF161098">
    <property type="entry name" value="MetI-like"/>
    <property type="match status" value="1"/>
</dbReference>
<evidence type="ECO:0000259" key="10">
    <source>
        <dbReference type="PROSITE" id="PS50928"/>
    </source>
</evidence>
<dbReference type="Pfam" id="PF00528">
    <property type="entry name" value="BPD_transp_1"/>
    <property type="match status" value="1"/>
</dbReference>
<dbReference type="GO" id="GO:0015833">
    <property type="term" value="P:peptide transport"/>
    <property type="evidence" value="ECO:0007669"/>
    <property type="project" value="UniProtKB-KW"/>
</dbReference>
<reference evidence="11" key="2">
    <citation type="submission" date="2020-09" db="EMBL/GenBank/DDBJ databases">
        <authorList>
            <person name="Sun Q."/>
            <person name="Zhou Y."/>
        </authorList>
    </citation>
    <scope>NUCLEOTIDE SEQUENCE</scope>
    <source>
        <strain evidence="11">CGMCC 1.6293</strain>
    </source>
</reference>
<comment type="subcellular location">
    <subcellularLocation>
        <location evidence="1 9">Cell membrane</location>
        <topology evidence="1 9">Multi-pass membrane protein</topology>
    </subcellularLocation>
</comment>
<dbReference type="PANTHER" id="PTHR43386">
    <property type="entry name" value="OLIGOPEPTIDE TRANSPORT SYSTEM PERMEASE PROTEIN APPC"/>
    <property type="match status" value="1"/>
</dbReference>
<feature type="transmembrane region" description="Helical" evidence="9">
    <location>
        <begin position="90"/>
        <end position="119"/>
    </location>
</feature>
<feature type="transmembrane region" description="Helical" evidence="9">
    <location>
        <begin position="257"/>
        <end position="278"/>
    </location>
</feature>
<keyword evidence="5" id="KW-0571">Peptide transport</keyword>
<feature type="domain" description="ABC transmembrane type-1" evidence="10">
    <location>
        <begin position="90"/>
        <end position="278"/>
    </location>
</feature>
<evidence type="ECO:0000256" key="1">
    <source>
        <dbReference type="ARBA" id="ARBA00004651"/>
    </source>
</evidence>
<evidence type="ECO:0000256" key="3">
    <source>
        <dbReference type="ARBA" id="ARBA00022475"/>
    </source>
</evidence>
<accession>A0A917WMQ4</accession>
<sequence length="290" mass="31124">MAMTSPDTAGLPPRRRFAGSRDLWRRLPVTAKIGALMLLFWVLTVLTVSLWPLADPLAMVGRRLQPPSGEHWLGTDALGRDVFARTMYGAIWSIPIAFVVVACAVVIGSTLGALAGFFGGWNDSIIMRLVDVTVSFPPILLAMAVAAVLGPGLANASIAMVIVWWPIYARLMRAQVLEKRENEHVEAAVAGGAGRLRVLGVHILPLCWAPTLINATMDFGQVVLLAASLSFIGLGATPPSPEWGSMISEGATKFYSWWIAFGPGMAILSVVLATSFLGDGLRDLFDRRSA</sequence>
<evidence type="ECO:0000256" key="9">
    <source>
        <dbReference type="RuleBase" id="RU363032"/>
    </source>
</evidence>
<organism evidence="11 12">
    <name type="scientific">Pseudooceanicola nanhaiensis</name>
    <dbReference type="NCBI Taxonomy" id="375761"/>
    <lineage>
        <taxon>Bacteria</taxon>
        <taxon>Pseudomonadati</taxon>
        <taxon>Pseudomonadota</taxon>
        <taxon>Alphaproteobacteria</taxon>
        <taxon>Rhodobacterales</taxon>
        <taxon>Paracoccaceae</taxon>
        <taxon>Pseudooceanicola</taxon>
    </lineage>
</organism>
<comment type="caution">
    <text evidence="11">The sequence shown here is derived from an EMBL/GenBank/DDBJ whole genome shotgun (WGS) entry which is preliminary data.</text>
</comment>
<keyword evidence="12" id="KW-1185">Reference proteome</keyword>
<dbReference type="InterPro" id="IPR000515">
    <property type="entry name" value="MetI-like"/>
</dbReference>
<gene>
    <name evidence="11" type="ORF">GCM10011534_43680</name>
</gene>
<dbReference type="AlphaFoldDB" id="A0A917WMQ4"/>
<keyword evidence="2 9" id="KW-0813">Transport</keyword>
<evidence type="ECO:0000256" key="2">
    <source>
        <dbReference type="ARBA" id="ARBA00022448"/>
    </source>
</evidence>
<evidence type="ECO:0000256" key="7">
    <source>
        <dbReference type="ARBA" id="ARBA00022989"/>
    </source>
</evidence>
<proteinExistence type="inferred from homology"/>
<keyword evidence="6" id="KW-0653">Protein transport</keyword>
<evidence type="ECO:0000313" key="11">
    <source>
        <dbReference type="EMBL" id="GGM16941.1"/>
    </source>
</evidence>
<evidence type="ECO:0000256" key="4">
    <source>
        <dbReference type="ARBA" id="ARBA00022692"/>
    </source>
</evidence>
<keyword evidence="7 9" id="KW-1133">Transmembrane helix</keyword>
<dbReference type="Proteomes" id="UP000649829">
    <property type="component" value="Unassembled WGS sequence"/>
</dbReference>
<dbReference type="EMBL" id="BMLF01000009">
    <property type="protein sequence ID" value="GGM16941.1"/>
    <property type="molecule type" value="Genomic_DNA"/>
</dbReference>
<feature type="transmembrane region" description="Helical" evidence="9">
    <location>
        <begin position="219"/>
        <end position="237"/>
    </location>
</feature>
<keyword evidence="4 9" id="KW-0812">Transmembrane</keyword>